<dbReference type="EMBL" id="GBRH01236194">
    <property type="protein sequence ID" value="JAD61701.1"/>
    <property type="molecule type" value="Transcribed_RNA"/>
</dbReference>
<organism evidence="1">
    <name type="scientific">Arundo donax</name>
    <name type="common">Giant reed</name>
    <name type="synonym">Donax arundinaceus</name>
    <dbReference type="NCBI Taxonomy" id="35708"/>
    <lineage>
        <taxon>Eukaryota</taxon>
        <taxon>Viridiplantae</taxon>
        <taxon>Streptophyta</taxon>
        <taxon>Embryophyta</taxon>
        <taxon>Tracheophyta</taxon>
        <taxon>Spermatophyta</taxon>
        <taxon>Magnoliopsida</taxon>
        <taxon>Liliopsida</taxon>
        <taxon>Poales</taxon>
        <taxon>Poaceae</taxon>
        <taxon>PACMAD clade</taxon>
        <taxon>Arundinoideae</taxon>
        <taxon>Arundineae</taxon>
        <taxon>Arundo</taxon>
    </lineage>
</organism>
<proteinExistence type="predicted"/>
<reference evidence="1" key="2">
    <citation type="journal article" date="2015" name="Data Brief">
        <title>Shoot transcriptome of the giant reed, Arundo donax.</title>
        <authorList>
            <person name="Barrero R.A."/>
            <person name="Guerrero F.D."/>
            <person name="Moolhuijzen P."/>
            <person name="Goolsby J.A."/>
            <person name="Tidwell J."/>
            <person name="Bellgard S.E."/>
            <person name="Bellgard M.I."/>
        </authorList>
    </citation>
    <scope>NUCLEOTIDE SEQUENCE</scope>
    <source>
        <tissue evidence="1">Shoot tissue taken approximately 20 cm above the soil surface</tissue>
    </source>
</reference>
<reference evidence="1" key="1">
    <citation type="submission" date="2014-09" db="EMBL/GenBank/DDBJ databases">
        <authorList>
            <person name="Magalhaes I.L.F."/>
            <person name="Oliveira U."/>
            <person name="Santos F.R."/>
            <person name="Vidigal T.H.D.A."/>
            <person name="Brescovit A.D."/>
            <person name="Santos A.J."/>
        </authorList>
    </citation>
    <scope>NUCLEOTIDE SEQUENCE</scope>
    <source>
        <tissue evidence="1">Shoot tissue taken approximately 20 cm above the soil surface</tissue>
    </source>
</reference>
<sequence>MNLSCIHQTTPVPYQFSQVYTSCL</sequence>
<protein>
    <submittedName>
        <fullName evidence="1">Uncharacterized protein</fullName>
    </submittedName>
</protein>
<accession>A0A0A9BEE2</accession>
<dbReference type="AlphaFoldDB" id="A0A0A9BEE2"/>
<name>A0A0A9BEE2_ARUDO</name>
<evidence type="ECO:0000313" key="1">
    <source>
        <dbReference type="EMBL" id="JAD61701.1"/>
    </source>
</evidence>